<evidence type="ECO:0000256" key="8">
    <source>
        <dbReference type="ARBA" id="ARBA00022794"/>
    </source>
</evidence>
<keyword evidence="7" id="KW-0677">Repeat</keyword>
<dbReference type="PANTHER" id="PTHR13667:SF5">
    <property type="entry name" value="WD REPEAT-CONTAINING AND PLANAR CELL POLARITY EFFECTOR PROTEIN FRITZ HOMOLOG"/>
    <property type="match status" value="1"/>
</dbReference>
<name>A0A210QWM3_MIZYE</name>
<evidence type="ECO:0000313" key="14">
    <source>
        <dbReference type="EMBL" id="OWF53121.1"/>
    </source>
</evidence>
<keyword evidence="9" id="KW-0969">Cilium</keyword>
<dbReference type="EMBL" id="NEDP02001506">
    <property type="protein sequence ID" value="OWF53121.1"/>
    <property type="molecule type" value="Genomic_DNA"/>
</dbReference>
<evidence type="ECO:0000256" key="13">
    <source>
        <dbReference type="SAM" id="MobiDB-lite"/>
    </source>
</evidence>
<feature type="region of interest" description="Disordered" evidence="13">
    <location>
        <begin position="694"/>
        <end position="720"/>
    </location>
</feature>
<evidence type="ECO:0000256" key="7">
    <source>
        <dbReference type="ARBA" id="ARBA00022737"/>
    </source>
</evidence>
<keyword evidence="15" id="KW-1185">Reference proteome</keyword>
<dbReference type="AlphaFoldDB" id="A0A210QWM3"/>
<dbReference type="Proteomes" id="UP000242188">
    <property type="component" value="Unassembled WGS sequence"/>
</dbReference>
<reference evidence="14 15" key="1">
    <citation type="journal article" date="2017" name="Nat. Ecol. Evol.">
        <title>Scallop genome provides insights into evolution of bilaterian karyotype and development.</title>
        <authorList>
            <person name="Wang S."/>
            <person name="Zhang J."/>
            <person name="Jiao W."/>
            <person name="Li J."/>
            <person name="Xun X."/>
            <person name="Sun Y."/>
            <person name="Guo X."/>
            <person name="Huan P."/>
            <person name="Dong B."/>
            <person name="Zhang L."/>
            <person name="Hu X."/>
            <person name="Sun X."/>
            <person name="Wang J."/>
            <person name="Zhao C."/>
            <person name="Wang Y."/>
            <person name="Wang D."/>
            <person name="Huang X."/>
            <person name="Wang R."/>
            <person name="Lv J."/>
            <person name="Li Y."/>
            <person name="Zhang Z."/>
            <person name="Liu B."/>
            <person name="Lu W."/>
            <person name="Hui Y."/>
            <person name="Liang J."/>
            <person name="Zhou Z."/>
            <person name="Hou R."/>
            <person name="Li X."/>
            <person name="Liu Y."/>
            <person name="Li H."/>
            <person name="Ning X."/>
            <person name="Lin Y."/>
            <person name="Zhao L."/>
            <person name="Xing Q."/>
            <person name="Dou J."/>
            <person name="Li Y."/>
            <person name="Mao J."/>
            <person name="Guo H."/>
            <person name="Dou H."/>
            <person name="Li T."/>
            <person name="Mu C."/>
            <person name="Jiang W."/>
            <person name="Fu Q."/>
            <person name="Fu X."/>
            <person name="Miao Y."/>
            <person name="Liu J."/>
            <person name="Yu Q."/>
            <person name="Li R."/>
            <person name="Liao H."/>
            <person name="Li X."/>
            <person name="Kong Y."/>
            <person name="Jiang Z."/>
            <person name="Chourrout D."/>
            <person name="Li R."/>
            <person name="Bao Z."/>
        </authorList>
    </citation>
    <scope>NUCLEOTIDE SEQUENCE [LARGE SCALE GENOMIC DNA]</scope>
    <source>
        <strain evidence="14 15">PY_sf001</strain>
    </source>
</reference>
<evidence type="ECO:0000256" key="3">
    <source>
        <dbReference type="ARBA" id="ARBA00006059"/>
    </source>
</evidence>
<keyword evidence="8" id="KW-0970">Cilium biogenesis/degradation</keyword>
<evidence type="ECO:0000313" key="15">
    <source>
        <dbReference type="Proteomes" id="UP000242188"/>
    </source>
</evidence>
<protein>
    <submittedName>
        <fullName evidence="14">WD repeat-containing and planar cell polarity effector protein fritz-like</fullName>
    </submittedName>
</protein>
<evidence type="ECO:0000256" key="11">
    <source>
        <dbReference type="ARBA" id="ARBA00023212"/>
    </source>
</evidence>
<dbReference type="GO" id="GO:0045184">
    <property type="term" value="P:establishment of protein localization"/>
    <property type="evidence" value="ECO:0007669"/>
    <property type="project" value="TreeGrafter"/>
</dbReference>
<keyword evidence="6" id="KW-0853">WD repeat</keyword>
<dbReference type="GO" id="GO:0097541">
    <property type="term" value="C:axonemal basal plate"/>
    <property type="evidence" value="ECO:0007669"/>
    <property type="project" value="TreeGrafter"/>
</dbReference>
<dbReference type="GO" id="GO:0007399">
    <property type="term" value="P:nervous system development"/>
    <property type="evidence" value="ECO:0007669"/>
    <property type="project" value="TreeGrafter"/>
</dbReference>
<dbReference type="GO" id="GO:0005886">
    <property type="term" value="C:plasma membrane"/>
    <property type="evidence" value="ECO:0007669"/>
    <property type="project" value="UniProtKB-SubCell"/>
</dbReference>
<keyword evidence="5" id="KW-0963">Cytoplasm</keyword>
<keyword evidence="11" id="KW-0206">Cytoskeleton</keyword>
<evidence type="ECO:0000256" key="10">
    <source>
        <dbReference type="ARBA" id="ARBA00023136"/>
    </source>
</evidence>
<dbReference type="OrthoDB" id="10013020at2759"/>
<proteinExistence type="inferred from homology"/>
<organism evidence="14 15">
    <name type="scientific">Mizuhopecten yessoensis</name>
    <name type="common">Japanese scallop</name>
    <name type="synonym">Patinopecten yessoensis</name>
    <dbReference type="NCBI Taxonomy" id="6573"/>
    <lineage>
        <taxon>Eukaryota</taxon>
        <taxon>Metazoa</taxon>
        <taxon>Spiralia</taxon>
        <taxon>Lophotrochozoa</taxon>
        <taxon>Mollusca</taxon>
        <taxon>Bivalvia</taxon>
        <taxon>Autobranchia</taxon>
        <taxon>Pteriomorphia</taxon>
        <taxon>Pectinida</taxon>
        <taxon>Pectinoidea</taxon>
        <taxon>Pectinidae</taxon>
        <taxon>Mizuhopecten</taxon>
    </lineage>
</organism>
<keyword evidence="10" id="KW-0472">Membrane</keyword>
<evidence type="ECO:0000256" key="6">
    <source>
        <dbReference type="ARBA" id="ARBA00022574"/>
    </source>
</evidence>
<comment type="subcellular location">
    <subcellularLocation>
        <location evidence="1">Cell membrane</location>
    </subcellularLocation>
    <subcellularLocation>
        <location evidence="2">Cytoplasm</location>
        <location evidence="2">Cytoskeleton</location>
        <location evidence="2">Cilium axoneme</location>
    </subcellularLocation>
</comment>
<evidence type="ECO:0000256" key="2">
    <source>
        <dbReference type="ARBA" id="ARBA00004430"/>
    </source>
</evidence>
<comment type="similarity">
    <text evidence="3">Belongs to the WD repeat fritz family.</text>
</comment>
<comment type="caution">
    <text evidence="14">The sequence shown here is derived from an EMBL/GenBank/DDBJ whole genome shotgun (WGS) entry which is preliminary data.</text>
</comment>
<keyword evidence="4" id="KW-1003">Cell membrane</keyword>
<dbReference type="InterPro" id="IPR036322">
    <property type="entry name" value="WD40_repeat_dom_sf"/>
</dbReference>
<dbReference type="InterPro" id="IPR024511">
    <property type="entry name" value="Frtz"/>
</dbReference>
<evidence type="ECO:0000256" key="9">
    <source>
        <dbReference type="ARBA" id="ARBA00023069"/>
    </source>
</evidence>
<evidence type="ECO:0000256" key="4">
    <source>
        <dbReference type="ARBA" id="ARBA00022475"/>
    </source>
</evidence>
<accession>A0A210QWM3</accession>
<keyword evidence="12" id="KW-0966">Cell projection</keyword>
<dbReference type="SUPFAM" id="SSF50978">
    <property type="entry name" value="WD40 repeat-like"/>
    <property type="match status" value="1"/>
</dbReference>
<dbReference type="STRING" id="6573.A0A210QWM3"/>
<evidence type="ECO:0000256" key="5">
    <source>
        <dbReference type="ARBA" id="ARBA00022490"/>
    </source>
</evidence>
<evidence type="ECO:0000256" key="1">
    <source>
        <dbReference type="ARBA" id="ARBA00004236"/>
    </source>
</evidence>
<evidence type="ECO:0000256" key="12">
    <source>
        <dbReference type="ARBA" id="ARBA00023273"/>
    </source>
</evidence>
<dbReference type="GO" id="GO:0044782">
    <property type="term" value="P:cilium organization"/>
    <property type="evidence" value="ECO:0007669"/>
    <property type="project" value="TreeGrafter"/>
</dbReference>
<dbReference type="Pfam" id="PF11768">
    <property type="entry name" value="Frtz"/>
    <property type="match status" value="1"/>
</dbReference>
<sequence>MATCMGEVFTWSLRNQTALPDDVVGIHTYHDKTQAASQGQLYLEERQQHSEGQDIAWTPKNKRPEKLRDTLKELEDLLSHHRLVHVRWRSRRILQVVLSNLVSVTYVLSGHSGDLDKIFLDKSMMTKVNTDAASDAYLCEQFLITVYPDRNKLDYAYFVKRPPLGETIKRLEKLSTWEPKVSQVEIPGPIGRRLDRKLSVNTRQDTVLVWWTASSEEAWPWSPMNTDKDRANLVLYSIHGPNIGLLTFTRSECDPIHAGFSDLQPHRFFTVEQAMGAGSETSAQSCTYEIIQGKIQRTNVTAIQLKGHLTCQGRNPSEDKLILGCGDGSVVLIDDHRKTSSARRADLIAADVAWHPTGTVFFLISVRGDIQVLDLALTSLRIQLVSEEPSPQRVLPLSKLFRVPVTVKELCWCLSDPQSAEWNGDYTDAMFIHCDRGPPCLFLFHLGVVSRERFSCLELLKEYIKHNQIPDAILLLENMNWDTHGSVCYSCLSAIVNHLLRKPLNVEREGQLEVSLGTFYNPKRALSESTIMDFRDPISRLARRFFHHLLRYSRFDKAFLLAVDIGARDLFMDIHYMAQDKGEVALAEVAKRKADQIETEALESFDGLDDDLIFNGLNNQVPNNHQDGGQVLNGQDYNQSPQSWQPDYAYTQGYRPQNANTGTNRYLPYPDDVGVESDLIQDYTDALRIDDPSWIHSAGLHPHQQEESPNPETEEDDSSANVIHFGVV</sequence>
<dbReference type="PANTHER" id="PTHR13667">
    <property type="entry name" value="HOMOLOC-13"/>
    <property type="match status" value="1"/>
</dbReference>
<gene>
    <name evidence="14" type="ORF">KP79_PYT09555</name>
</gene>